<proteinExistence type="predicted"/>
<keyword evidence="2" id="KW-1185">Reference proteome</keyword>
<dbReference type="STRING" id="1123037.GCA_000425305_00680"/>
<dbReference type="Pfam" id="PF09912">
    <property type="entry name" value="DUF2141"/>
    <property type="match status" value="1"/>
</dbReference>
<accession>A0A5C7BBW7</accession>
<dbReference type="Proteomes" id="UP000321938">
    <property type="component" value="Unassembled WGS sequence"/>
</dbReference>
<dbReference type="AlphaFoldDB" id="A0A5C7BBW7"/>
<dbReference type="InterPro" id="IPR018673">
    <property type="entry name" value="DUF2141"/>
</dbReference>
<reference evidence="1 2" key="1">
    <citation type="submission" date="2019-08" db="EMBL/GenBank/DDBJ databases">
        <title>Genome of Psychroserpens burtonensis ACAM 167.</title>
        <authorList>
            <person name="Bowman J.P."/>
        </authorList>
    </citation>
    <scope>NUCLEOTIDE SEQUENCE [LARGE SCALE GENOMIC DNA]</scope>
    <source>
        <strain evidence="1 2">ACAM 167</strain>
    </source>
</reference>
<name>A0A5C7BBW7_9FLAO</name>
<sequence length="147" mass="16745">MEKILILSLLLFSTLVGNIKSDSYSLTIKTNGLENSEGTIIFALYNKDGSISDQKFKKYYRKENVSIIDKKAEVTFNNLPQSLYAVTILHDENENEKMNKKFMLPLPAEGVGFSNYDDFGLSNRPNFKKASFNINRDTNIVVKANYK</sequence>
<gene>
    <name evidence="1" type="ORF">ES692_00455</name>
</gene>
<dbReference type="RefSeq" id="WP_028870925.1">
    <property type="nucleotide sequence ID" value="NZ_VOSB01000001.1"/>
</dbReference>
<dbReference type="EMBL" id="VOSB01000001">
    <property type="protein sequence ID" value="TXE20297.1"/>
    <property type="molecule type" value="Genomic_DNA"/>
</dbReference>
<dbReference type="OrthoDB" id="9788332at2"/>
<evidence type="ECO:0000313" key="2">
    <source>
        <dbReference type="Proteomes" id="UP000321938"/>
    </source>
</evidence>
<comment type="caution">
    <text evidence="1">The sequence shown here is derived from an EMBL/GenBank/DDBJ whole genome shotgun (WGS) entry which is preliminary data.</text>
</comment>
<organism evidence="1 2">
    <name type="scientific">Psychroserpens burtonensis</name>
    <dbReference type="NCBI Taxonomy" id="49278"/>
    <lineage>
        <taxon>Bacteria</taxon>
        <taxon>Pseudomonadati</taxon>
        <taxon>Bacteroidota</taxon>
        <taxon>Flavobacteriia</taxon>
        <taxon>Flavobacteriales</taxon>
        <taxon>Flavobacteriaceae</taxon>
        <taxon>Psychroserpens</taxon>
    </lineage>
</organism>
<protein>
    <submittedName>
        <fullName evidence="1">DUF2141 domain-containing protein</fullName>
    </submittedName>
</protein>
<evidence type="ECO:0000313" key="1">
    <source>
        <dbReference type="EMBL" id="TXE20297.1"/>
    </source>
</evidence>